<keyword evidence="7" id="KW-0539">Nucleus</keyword>
<proteinExistence type="inferred from homology"/>
<comment type="subcellular location">
    <subcellularLocation>
        <location evidence="1">Nucleus</location>
    </subcellularLocation>
</comment>
<organism evidence="13 14">
    <name type="scientific">Echinococcus canadensis</name>
    <dbReference type="NCBI Taxonomy" id="519352"/>
    <lineage>
        <taxon>Eukaryota</taxon>
        <taxon>Metazoa</taxon>
        <taxon>Spiralia</taxon>
        <taxon>Lophotrochozoa</taxon>
        <taxon>Platyhelminthes</taxon>
        <taxon>Cestoda</taxon>
        <taxon>Eucestoda</taxon>
        <taxon>Cyclophyllidea</taxon>
        <taxon>Taeniidae</taxon>
        <taxon>Echinococcus</taxon>
        <taxon>Echinococcus canadensis group</taxon>
    </lineage>
</organism>
<dbReference type="PROSITE" id="PS51194">
    <property type="entry name" value="HELICASE_CTER"/>
    <property type="match status" value="1"/>
</dbReference>
<dbReference type="InterPro" id="IPR001650">
    <property type="entry name" value="Helicase_C-like"/>
</dbReference>
<dbReference type="Pfam" id="PF16124">
    <property type="entry name" value="RecQ_Zn_bind"/>
    <property type="match status" value="1"/>
</dbReference>
<dbReference type="GO" id="GO:0000724">
    <property type="term" value="P:double-strand break repair via homologous recombination"/>
    <property type="evidence" value="ECO:0007669"/>
    <property type="project" value="TreeGrafter"/>
</dbReference>
<evidence type="ECO:0000256" key="10">
    <source>
        <dbReference type="SAM" id="MobiDB-lite"/>
    </source>
</evidence>
<dbReference type="WBParaSite" id="maker-E.canG7_contigs_8805-snap-gene-0.3-mRNA-1">
    <property type="protein sequence ID" value="maker-E.canG7_contigs_8805-snap-gene-0.3-mRNA-1"/>
    <property type="gene ID" value="EcG7_08443"/>
</dbReference>
<dbReference type="NCBIfam" id="TIGR00614">
    <property type="entry name" value="recQ_fam"/>
    <property type="match status" value="1"/>
</dbReference>
<evidence type="ECO:0000259" key="11">
    <source>
        <dbReference type="PROSITE" id="PS51192"/>
    </source>
</evidence>
<feature type="region of interest" description="Disordered" evidence="10">
    <location>
        <begin position="809"/>
        <end position="846"/>
    </location>
</feature>
<feature type="region of interest" description="Disordered" evidence="10">
    <location>
        <begin position="663"/>
        <end position="698"/>
    </location>
</feature>
<keyword evidence="4" id="KW-0378">Hydrolase</keyword>
<evidence type="ECO:0000256" key="5">
    <source>
        <dbReference type="ARBA" id="ARBA00022806"/>
    </source>
</evidence>
<evidence type="ECO:0000256" key="7">
    <source>
        <dbReference type="ARBA" id="ARBA00023242"/>
    </source>
</evidence>
<dbReference type="InterPro" id="IPR014001">
    <property type="entry name" value="Helicase_ATP-bd"/>
</dbReference>
<dbReference type="GO" id="GO:0003676">
    <property type="term" value="F:nucleic acid binding"/>
    <property type="evidence" value="ECO:0007669"/>
    <property type="project" value="InterPro"/>
</dbReference>
<evidence type="ECO:0000256" key="9">
    <source>
        <dbReference type="ARBA" id="ARBA00034808"/>
    </source>
</evidence>
<keyword evidence="6" id="KW-0067">ATP-binding</keyword>
<dbReference type="InterPro" id="IPR027417">
    <property type="entry name" value="P-loop_NTPase"/>
</dbReference>
<keyword evidence="3" id="KW-0547">Nucleotide-binding</keyword>
<dbReference type="Pfam" id="PF00271">
    <property type="entry name" value="Helicase_C"/>
    <property type="match status" value="1"/>
</dbReference>
<evidence type="ECO:0000313" key="14">
    <source>
        <dbReference type="WBParaSite" id="maker-E.canG7_contigs_8805-snap-gene-0.3-mRNA-1"/>
    </source>
</evidence>
<dbReference type="GO" id="GO:0005737">
    <property type="term" value="C:cytoplasm"/>
    <property type="evidence" value="ECO:0007669"/>
    <property type="project" value="TreeGrafter"/>
</dbReference>
<dbReference type="GO" id="GO:0005524">
    <property type="term" value="F:ATP binding"/>
    <property type="evidence" value="ECO:0007669"/>
    <property type="project" value="UniProtKB-KW"/>
</dbReference>
<dbReference type="InterPro" id="IPR004589">
    <property type="entry name" value="DNA_helicase_ATP-dep_RecQ"/>
</dbReference>
<dbReference type="Pfam" id="PF08236">
    <property type="entry name" value="SRI"/>
    <property type="match status" value="1"/>
</dbReference>
<dbReference type="GO" id="GO:0005634">
    <property type="term" value="C:nucleus"/>
    <property type="evidence" value="ECO:0007669"/>
    <property type="project" value="TreeGrafter"/>
</dbReference>
<evidence type="ECO:0000256" key="6">
    <source>
        <dbReference type="ARBA" id="ARBA00022840"/>
    </source>
</evidence>
<dbReference type="GO" id="GO:0009378">
    <property type="term" value="F:four-way junction helicase activity"/>
    <property type="evidence" value="ECO:0007669"/>
    <property type="project" value="TreeGrafter"/>
</dbReference>
<evidence type="ECO:0000259" key="12">
    <source>
        <dbReference type="PROSITE" id="PS51194"/>
    </source>
</evidence>
<evidence type="ECO:0000256" key="3">
    <source>
        <dbReference type="ARBA" id="ARBA00022741"/>
    </source>
</evidence>
<dbReference type="SUPFAM" id="SSF52540">
    <property type="entry name" value="P-loop containing nucleoside triphosphate hydrolases"/>
    <property type="match status" value="1"/>
</dbReference>
<dbReference type="InterPro" id="IPR032284">
    <property type="entry name" value="RecQ_Zn-bd"/>
</dbReference>
<dbReference type="PROSITE" id="PS51192">
    <property type="entry name" value="HELICASE_ATP_BIND_1"/>
    <property type="match status" value="1"/>
</dbReference>
<feature type="compositionally biased region" description="Low complexity" evidence="10">
    <location>
        <begin position="814"/>
        <end position="836"/>
    </location>
</feature>
<dbReference type="GO" id="GO:0006355">
    <property type="term" value="P:regulation of DNA-templated transcription"/>
    <property type="evidence" value="ECO:0007669"/>
    <property type="project" value="InterPro"/>
</dbReference>
<comment type="catalytic activity">
    <reaction evidence="8">
        <text>Couples ATP hydrolysis with the unwinding of duplex DNA by translocating in the 3'-5' direction.</text>
        <dbReference type="EC" id="5.6.2.4"/>
    </reaction>
</comment>
<dbReference type="GO" id="GO:0043138">
    <property type="term" value="F:3'-5' DNA helicase activity"/>
    <property type="evidence" value="ECO:0007669"/>
    <property type="project" value="UniProtKB-EC"/>
</dbReference>
<feature type="domain" description="Helicase C-terminal" evidence="12">
    <location>
        <begin position="250"/>
        <end position="414"/>
    </location>
</feature>
<dbReference type="InterPro" id="IPR013257">
    <property type="entry name" value="SRI"/>
</dbReference>
<reference evidence="14" key="1">
    <citation type="submission" date="2022-11" db="UniProtKB">
        <authorList>
            <consortium name="WormBaseParasite"/>
        </authorList>
    </citation>
    <scope>IDENTIFICATION</scope>
</reference>
<comment type="similarity">
    <text evidence="2">Belongs to the helicase family. RecQ subfamily.</text>
</comment>
<dbReference type="PANTHER" id="PTHR13710:SF152">
    <property type="entry name" value="ATP-DEPENDENT DNA HELICASE Q5"/>
    <property type="match status" value="1"/>
</dbReference>
<dbReference type="FunFam" id="3.40.50.300:FF:001389">
    <property type="entry name" value="ATP-dependent DNA helicase RecQ"/>
    <property type="match status" value="1"/>
</dbReference>
<dbReference type="CDD" id="cd18794">
    <property type="entry name" value="SF2_C_RecQ"/>
    <property type="match status" value="1"/>
</dbReference>
<dbReference type="SMART" id="SM00487">
    <property type="entry name" value="DEXDc"/>
    <property type="match status" value="1"/>
</dbReference>
<dbReference type="PANTHER" id="PTHR13710">
    <property type="entry name" value="DNA HELICASE RECQ FAMILY MEMBER"/>
    <property type="match status" value="1"/>
</dbReference>
<dbReference type="EC" id="5.6.2.4" evidence="9"/>
<dbReference type="GO" id="GO:0016787">
    <property type="term" value="F:hydrolase activity"/>
    <property type="evidence" value="ECO:0007669"/>
    <property type="project" value="UniProtKB-KW"/>
</dbReference>
<feature type="compositionally biased region" description="Pro residues" evidence="10">
    <location>
        <begin position="686"/>
        <end position="698"/>
    </location>
</feature>
<dbReference type="SMART" id="SM00490">
    <property type="entry name" value="HELICc"/>
    <property type="match status" value="1"/>
</dbReference>
<evidence type="ECO:0000313" key="13">
    <source>
        <dbReference type="Proteomes" id="UP000887562"/>
    </source>
</evidence>
<feature type="domain" description="Helicase ATP-binding" evidence="11">
    <location>
        <begin position="30"/>
        <end position="213"/>
    </location>
</feature>
<accession>A0A915EW76</accession>
<dbReference type="GO" id="GO:0005694">
    <property type="term" value="C:chromosome"/>
    <property type="evidence" value="ECO:0007669"/>
    <property type="project" value="InterPro"/>
</dbReference>
<keyword evidence="13" id="KW-1185">Reference proteome</keyword>
<feature type="region of interest" description="Disordered" evidence="10">
    <location>
        <begin position="777"/>
        <end position="797"/>
    </location>
</feature>
<keyword evidence="5" id="KW-0347">Helicase</keyword>
<sequence>MDNTDRVLGALRNTFHHEQFKSKLQEDAIRCIVEGSHNAFISMPTGSGKSLCYQLPAVLQDGLSIIISPLIALIYDQLSHLSELKVPAATLNSKQSAKQRADIMERLLCPSECLGRLALPKIKLLYITPEQCETDGFRSLANKLIESHSVKYFFVDEAHCVSEWGHDFRPAYLKLGNLRSTLFPTVPCIALTATANSRVKADIISTLKLNPEASQEESCLLITKFREFVTGVFRSNLYYDVMFSDLIKTPYDDLSLFIRQCLFGEDPVKSPVKNSSGIVYCRTREDCETVAYQLSLRGIPSRAYHAGLGSKDRTRVQEEWFKGDFSVVVATISFGMGVDNAHVRCVVHWTVPKSLAAYYQESGRAGRDGLPSHCRIYYAKQERDTVAFLVGQMSERALTQKKKEHREKGVQDLALMINYVESVKCRHAQFAAYFGDDPPSCVNRCDVCTNSTKVSHLLAGYRRVIYGSLVEGVAVDENEELDTDLYRIGPRRKGKGWEVYDVDEGRFVAKERRDFEEEARNQRTKFVLEELSRRRKAGEAAGLGVPWISAAEDSLLIDPESKLINGLTGKTRDQTLQLLITAVCGHLTSTSDTGSDVDPEKSHLSKLAAQLEHQIFKTSKVTGVYRGHMARRISQARKAASLSAVYDAFAEWLNVPVTSLHPVNSNTRSSFSETLTLKPEEVDVRPSPPPPLLSSPPAPLLLPIETKSASLHPGSLLPKPQSLSIGVNTQDILESTCLPPSLKKSLIGDSSDKPNEENLPTILRSSGESTMTYFWEKSKPTPSAQKRPQMEDPDDDVSVVKVIKKEGPSKTHFLLQDPAPLPSQSSQPPPLSASSQNVPPPLGLMTKTGTPVVEPVPPAFTDLSPYDYRGSCIAESSNHVFSCNRRHESRTTSYRLKGREYSEETRMKTSFIANVVVRSLSRYYSLGAFKDKATFKDVARELTRRLVKSGISDDEVQREISRITNRLVAPHRRSSGDSRTRRPVPISRLDDLAWTEALSDIRTNRYILPLMLLAVETAPYFYTGTGGEATSVSILLSIPLSIFVAPIDVPRLHLACSPQRRCCLSM</sequence>
<dbReference type="Pfam" id="PF00270">
    <property type="entry name" value="DEAD"/>
    <property type="match status" value="1"/>
</dbReference>
<feature type="compositionally biased region" description="Polar residues" evidence="10">
    <location>
        <begin position="663"/>
        <end position="675"/>
    </location>
</feature>
<feature type="region of interest" description="Disordered" evidence="10">
    <location>
        <begin position="744"/>
        <end position="765"/>
    </location>
</feature>
<protein>
    <recommendedName>
        <fullName evidence="9">DNA 3'-5' helicase</fullName>
        <ecNumber evidence="9">5.6.2.4</ecNumber>
    </recommendedName>
</protein>
<evidence type="ECO:0000256" key="8">
    <source>
        <dbReference type="ARBA" id="ARBA00034617"/>
    </source>
</evidence>
<evidence type="ECO:0000256" key="2">
    <source>
        <dbReference type="ARBA" id="ARBA00005446"/>
    </source>
</evidence>
<name>A0A915EW76_9CEST</name>
<dbReference type="Proteomes" id="UP000887562">
    <property type="component" value="Unplaced"/>
</dbReference>
<dbReference type="InterPro" id="IPR011545">
    <property type="entry name" value="DEAD/DEAH_box_helicase_dom"/>
</dbReference>
<evidence type="ECO:0000256" key="4">
    <source>
        <dbReference type="ARBA" id="ARBA00022801"/>
    </source>
</evidence>
<dbReference type="Gene3D" id="3.40.50.300">
    <property type="entry name" value="P-loop containing nucleotide triphosphate hydrolases"/>
    <property type="match status" value="2"/>
</dbReference>
<dbReference type="AlphaFoldDB" id="A0A915EW76"/>
<evidence type="ECO:0000256" key="1">
    <source>
        <dbReference type="ARBA" id="ARBA00004123"/>
    </source>
</evidence>